<proteinExistence type="predicted"/>
<dbReference type="InterPro" id="IPR001789">
    <property type="entry name" value="Sig_transdc_resp-reg_receiver"/>
</dbReference>
<dbReference type="PANTHER" id="PTHR33121:SF70">
    <property type="entry name" value="SIGNALING PROTEIN YKOW"/>
    <property type="match status" value="1"/>
</dbReference>
<protein>
    <submittedName>
        <fullName evidence="4">EAL domain-containing protein</fullName>
    </submittedName>
</protein>
<sequence length="383" mass="42059">MPKKRVLVIDEESAFTRLLQDDLEQRAISVACVYSPGDENSAMAFAPDAVVADKNILNAGAGCLLQAFDKIERKLPLVLMTGTDAKLIHGSADPVQASDAQIVATIPKPFEPNVLAGLIEQYARVSEKEILDSEYIAALVASGRLLDNLVVEFQSKHALTDGSLAGYEALSRLKTRRAISPATIFSAATDILLEIEATLNVFDQVMKLADSLYMRGKSIPVSFNCSAILLTRCDFVDALCSRLYRRRNLRGSILIEVTEENRVANIKVVAEVCHLLSRYGLSVSIDDYGTGHSNIDRIADIPFAELKLDKEIFWAFCDGRVPITMLGSIVDFCHMRGAKSVIEGIETAFHLDKARLLGADEGQGFYWGHAVPPQYLVKDWHAA</sequence>
<reference evidence="4 5" key="1">
    <citation type="submission" date="2020-06" db="EMBL/GenBank/DDBJ databases">
        <authorList>
            <person name="Kim S.-J."/>
            <person name="Park S.-J."/>
        </authorList>
    </citation>
    <scope>NUCLEOTIDE SEQUENCE [LARGE SCALE GENOMIC DNA]</scope>
    <source>
        <strain evidence="4 5">SW-151</strain>
    </source>
</reference>
<keyword evidence="1" id="KW-0597">Phosphoprotein</keyword>
<dbReference type="PROSITE" id="PS50110">
    <property type="entry name" value="RESPONSE_REGULATORY"/>
    <property type="match status" value="1"/>
</dbReference>
<dbReference type="InterPro" id="IPR011006">
    <property type="entry name" value="CheY-like_superfamily"/>
</dbReference>
<feature type="modified residue" description="4-aspartylphosphate" evidence="1">
    <location>
        <position position="53"/>
    </location>
</feature>
<dbReference type="SUPFAM" id="SSF52172">
    <property type="entry name" value="CheY-like"/>
    <property type="match status" value="1"/>
</dbReference>
<comment type="caution">
    <text evidence="4">The sequence shown here is derived from an EMBL/GenBank/DDBJ whole genome shotgun (WGS) entry which is preliminary data.</text>
</comment>
<dbReference type="Gene3D" id="3.40.50.2300">
    <property type="match status" value="1"/>
</dbReference>
<organism evidence="4 5">
    <name type="scientific">Parasphingorhabdus flavimaris</name>
    <dbReference type="NCBI Taxonomy" id="266812"/>
    <lineage>
        <taxon>Bacteria</taxon>
        <taxon>Pseudomonadati</taxon>
        <taxon>Pseudomonadota</taxon>
        <taxon>Alphaproteobacteria</taxon>
        <taxon>Sphingomonadales</taxon>
        <taxon>Sphingomonadaceae</taxon>
        <taxon>Parasphingorhabdus</taxon>
    </lineage>
</organism>
<dbReference type="InterPro" id="IPR035919">
    <property type="entry name" value="EAL_sf"/>
</dbReference>
<dbReference type="PANTHER" id="PTHR33121">
    <property type="entry name" value="CYCLIC DI-GMP PHOSPHODIESTERASE PDEF"/>
    <property type="match status" value="1"/>
</dbReference>
<evidence type="ECO:0000313" key="4">
    <source>
        <dbReference type="EMBL" id="NVD28058.1"/>
    </source>
</evidence>
<dbReference type="PROSITE" id="PS50883">
    <property type="entry name" value="EAL"/>
    <property type="match status" value="1"/>
</dbReference>
<dbReference type="RefSeq" id="WP_176279599.1">
    <property type="nucleotide sequence ID" value="NZ_JABWMH010000003.1"/>
</dbReference>
<dbReference type="Proteomes" id="UP000652427">
    <property type="component" value="Unassembled WGS sequence"/>
</dbReference>
<evidence type="ECO:0000259" key="2">
    <source>
        <dbReference type="PROSITE" id="PS50110"/>
    </source>
</evidence>
<evidence type="ECO:0000259" key="3">
    <source>
        <dbReference type="PROSITE" id="PS50883"/>
    </source>
</evidence>
<dbReference type="CDD" id="cd01948">
    <property type="entry name" value="EAL"/>
    <property type="match status" value="1"/>
</dbReference>
<evidence type="ECO:0000313" key="5">
    <source>
        <dbReference type="Proteomes" id="UP000652427"/>
    </source>
</evidence>
<dbReference type="InterPro" id="IPR050706">
    <property type="entry name" value="Cyclic-di-GMP_PDE-like"/>
</dbReference>
<dbReference type="EMBL" id="JABWMH010000003">
    <property type="protein sequence ID" value="NVD28058.1"/>
    <property type="molecule type" value="Genomic_DNA"/>
</dbReference>
<evidence type="ECO:0000256" key="1">
    <source>
        <dbReference type="PROSITE-ProRule" id="PRU00169"/>
    </source>
</evidence>
<accession>A0ABX2N2Y0</accession>
<keyword evidence="5" id="KW-1185">Reference proteome</keyword>
<dbReference type="Gene3D" id="3.20.20.450">
    <property type="entry name" value="EAL domain"/>
    <property type="match status" value="1"/>
</dbReference>
<feature type="domain" description="Response regulatory" evidence="2">
    <location>
        <begin position="5"/>
        <end position="123"/>
    </location>
</feature>
<feature type="domain" description="EAL" evidence="3">
    <location>
        <begin position="128"/>
        <end position="383"/>
    </location>
</feature>
<dbReference type="InterPro" id="IPR001633">
    <property type="entry name" value="EAL_dom"/>
</dbReference>
<dbReference type="Pfam" id="PF00563">
    <property type="entry name" value="EAL"/>
    <property type="match status" value="1"/>
</dbReference>
<dbReference type="SUPFAM" id="SSF141868">
    <property type="entry name" value="EAL domain-like"/>
    <property type="match status" value="1"/>
</dbReference>
<dbReference type="SMART" id="SM00052">
    <property type="entry name" value="EAL"/>
    <property type="match status" value="1"/>
</dbReference>
<name>A0ABX2N2Y0_9SPHN</name>
<gene>
    <name evidence="4" type="ORF">HUO14_09095</name>
</gene>